<sequence length="103" mass="11324">MPSKRRSSKRPYGQPHPELDVERVANATGGRRERGPGGEEYIVVTPRLSDKTYVCPACAQEIPGDTAHVVAWAADGLFGPEAAAAQRRHWHTHCWNTFGRTSG</sequence>
<comment type="caution">
    <text evidence="2">The sequence shown here is derived from an EMBL/GenBank/DDBJ whole genome shotgun (WGS) entry which is preliminary data.</text>
</comment>
<dbReference type="EMBL" id="BONR01000004">
    <property type="protein sequence ID" value="GIG55299.1"/>
    <property type="molecule type" value="Genomic_DNA"/>
</dbReference>
<reference evidence="2" key="1">
    <citation type="submission" date="2021-01" db="EMBL/GenBank/DDBJ databases">
        <title>Whole genome shotgun sequence of Demequina activiva NBRC 110675.</title>
        <authorList>
            <person name="Komaki H."/>
            <person name="Tamura T."/>
        </authorList>
    </citation>
    <scope>NUCLEOTIDE SEQUENCE</scope>
    <source>
        <strain evidence="2">NBRC 110675</strain>
    </source>
</reference>
<evidence type="ECO:0000313" key="3">
    <source>
        <dbReference type="Proteomes" id="UP000652354"/>
    </source>
</evidence>
<dbReference type="RefSeq" id="WP_203656632.1">
    <property type="nucleotide sequence ID" value="NZ_BONR01000004.1"/>
</dbReference>
<evidence type="ECO:0000313" key="2">
    <source>
        <dbReference type="EMBL" id="GIG55299.1"/>
    </source>
</evidence>
<proteinExistence type="predicted"/>
<dbReference type="AlphaFoldDB" id="A0A919UHD6"/>
<dbReference type="Proteomes" id="UP000652354">
    <property type="component" value="Unassembled WGS sequence"/>
</dbReference>
<protein>
    <recommendedName>
        <fullName evidence="4">ATP/GTP-binding protein</fullName>
    </recommendedName>
</protein>
<name>A0A919UHD6_9MICO</name>
<gene>
    <name evidence="2" type="ORF">Dac01nite_20510</name>
</gene>
<accession>A0A919UHD6</accession>
<evidence type="ECO:0000256" key="1">
    <source>
        <dbReference type="SAM" id="MobiDB-lite"/>
    </source>
</evidence>
<evidence type="ECO:0008006" key="4">
    <source>
        <dbReference type="Google" id="ProtNLM"/>
    </source>
</evidence>
<feature type="region of interest" description="Disordered" evidence="1">
    <location>
        <begin position="1"/>
        <end position="39"/>
    </location>
</feature>
<organism evidence="2 3">
    <name type="scientific">Demequina activiva</name>
    <dbReference type="NCBI Taxonomy" id="1582364"/>
    <lineage>
        <taxon>Bacteria</taxon>
        <taxon>Bacillati</taxon>
        <taxon>Actinomycetota</taxon>
        <taxon>Actinomycetes</taxon>
        <taxon>Micrococcales</taxon>
        <taxon>Demequinaceae</taxon>
        <taxon>Demequina</taxon>
    </lineage>
</organism>
<keyword evidence="3" id="KW-1185">Reference proteome</keyword>